<feature type="compositionally biased region" description="Low complexity" evidence="5">
    <location>
        <begin position="169"/>
        <end position="180"/>
    </location>
</feature>
<dbReference type="EMBL" id="CAXAMM010008569">
    <property type="protein sequence ID" value="CAK9017799.1"/>
    <property type="molecule type" value="Genomic_DNA"/>
</dbReference>
<evidence type="ECO:0000256" key="5">
    <source>
        <dbReference type="SAM" id="MobiDB-lite"/>
    </source>
</evidence>
<feature type="transmembrane region" description="Helical" evidence="6">
    <location>
        <begin position="104"/>
        <end position="122"/>
    </location>
</feature>
<keyword evidence="4 6" id="KW-0472">Membrane</keyword>
<feature type="region of interest" description="Disordered" evidence="5">
    <location>
        <begin position="163"/>
        <end position="228"/>
    </location>
</feature>
<feature type="transmembrane region" description="Helical" evidence="6">
    <location>
        <begin position="364"/>
        <end position="388"/>
    </location>
</feature>
<feature type="compositionally biased region" description="Polar residues" evidence="5">
    <location>
        <begin position="195"/>
        <end position="206"/>
    </location>
</feature>
<feature type="transmembrane region" description="Helical" evidence="6">
    <location>
        <begin position="47"/>
        <end position="69"/>
    </location>
</feature>
<evidence type="ECO:0000256" key="2">
    <source>
        <dbReference type="ARBA" id="ARBA00022692"/>
    </source>
</evidence>
<feature type="transmembrane region" description="Helical" evidence="6">
    <location>
        <begin position="301"/>
        <end position="322"/>
    </location>
</feature>
<dbReference type="PANTHER" id="PTHR14255:SF3">
    <property type="entry name" value="SULFITE EXPORTER TAUE_SAFE FAMILY PROTEIN 5-RELATED"/>
    <property type="match status" value="1"/>
</dbReference>
<evidence type="ECO:0000313" key="7">
    <source>
        <dbReference type="EMBL" id="CAK9017759.1"/>
    </source>
</evidence>
<dbReference type="Pfam" id="PF01925">
    <property type="entry name" value="TauE"/>
    <property type="match status" value="2"/>
</dbReference>
<accession>A0ABP0JUY9</accession>
<feature type="transmembrane region" description="Helical" evidence="6">
    <location>
        <begin position="274"/>
        <end position="294"/>
    </location>
</feature>
<evidence type="ECO:0000313" key="8">
    <source>
        <dbReference type="EMBL" id="CAK9017799.1"/>
    </source>
</evidence>
<name>A0ABP0JUY9_9DINO</name>
<evidence type="ECO:0000256" key="4">
    <source>
        <dbReference type="ARBA" id="ARBA00023136"/>
    </source>
</evidence>
<dbReference type="PANTHER" id="PTHR14255">
    <property type="entry name" value="CEREBLON"/>
    <property type="match status" value="1"/>
</dbReference>
<feature type="transmembrane region" description="Helical" evidence="6">
    <location>
        <begin position="81"/>
        <end position="98"/>
    </location>
</feature>
<evidence type="ECO:0000256" key="1">
    <source>
        <dbReference type="ARBA" id="ARBA00004141"/>
    </source>
</evidence>
<dbReference type="InterPro" id="IPR002781">
    <property type="entry name" value="TM_pro_TauE-like"/>
</dbReference>
<evidence type="ECO:0000256" key="6">
    <source>
        <dbReference type="SAM" id="Phobius"/>
    </source>
</evidence>
<proteinExistence type="predicted"/>
<feature type="transmembrane region" description="Helical" evidence="6">
    <location>
        <begin position="241"/>
        <end position="262"/>
    </location>
</feature>
<dbReference type="Proteomes" id="UP001642464">
    <property type="component" value="Unassembled WGS sequence"/>
</dbReference>
<evidence type="ECO:0000313" key="9">
    <source>
        <dbReference type="Proteomes" id="UP001642464"/>
    </source>
</evidence>
<keyword evidence="2 6" id="KW-0812">Transmembrane</keyword>
<feature type="transmembrane region" description="Helical" evidence="6">
    <location>
        <begin position="394"/>
        <end position="414"/>
    </location>
</feature>
<protein>
    <submittedName>
        <fullName evidence="8">Sulfite exporter TauE/SafE family protein 2</fullName>
    </submittedName>
</protein>
<organism evidence="8 9">
    <name type="scientific">Durusdinium trenchii</name>
    <dbReference type="NCBI Taxonomy" id="1381693"/>
    <lineage>
        <taxon>Eukaryota</taxon>
        <taxon>Sar</taxon>
        <taxon>Alveolata</taxon>
        <taxon>Dinophyceae</taxon>
        <taxon>Suessiales</taxon>
        <taxon>Symbiodiniaceae</taxon>
        <taxon>Durusdinium</taxon>
    </lineage>
</organism>
<reference evidence="8 9" key="1">
    <citation type="submission" date="2024-02" db="EMBL/GenBank/DDBJ databases">
        <authorList>
            <person name="Chen Y."/>
            <person name="Shah S."/>
            <person name="Dougan E. K."/>
            <person name="Thang M."/>
            <person name="Chan C."/>
        </authorList>
    </citation>
    <scope>NUCLEOTIDE SEQUENCE [LARGE SCALE GENOMIC DNA]</scope>
</reference>
<sequence length="438" mass="46347">MVAFAHLLAVAAPVFVIASLAMPAGIGGGMLYVPLLIVTHIADPRLAAVLAQPIIVGAALAGNSFNIAWQFRHKEQKLLDGHLALAMIAPCLAGNLVGSIMNQLLPSAIIMILLLLLAGSTFQSSARRALKMWKAENAVRSDASRNGQADVVRAPPAVVGREVELPAASETVPESTSTSEGNEECDDDTPYTHVSFFSDSMTSQSDRTLTRRRPSTLPLPGNVVSTDVSQDPKSPWDACRLWGKFILVWICMILVVAMRGGSGHSIISITSCSWQYWLVTATGFFLLMLVGALTRQPEAPWYICVVIGALSAVVGIGGAIVLNPMMVKRGIEVQAATATASLMVLVMSTCSTSLFLLGGFVPPLPAVTLGVAAFLGSMCGKTVVSYLVSHTGRTSLLVILLAFFIAVSGTTVLVQGSIESINEFRAGENPLTEFHTPC</sequence>
<keyword evidence="9" id="KW-1185">Reference proteome</keyword>
<keyword evidence="3 6" id="KW-1133">Transmembrane helix</keyword>
<comment type="subcellular location">
    <subcellularLocation>
        <location evidence="1">Membrane</location>
        <topology evidence="1">Multi-pass membrane protein</topology>
    </subcellularLocation>
</comment>
<comment type="caution">
    <text evidence="8">The sequence shown here is derived from an EMBL/GenBank/DDBJ whole genome shotgun (WGS) entry which is preliminary data.</text>
</comment>
<evidence type="ECO:0000256" key="3">
    <source>
        <dbReference type="ARBA" id="ARBA00022989"/>
    </source>
</evidence>
<gene>
    <name evidence="7" type="ORF">SCF082_LOCUS13788</name>
    <name evidence="8" type="ORF">SCF082_LOCUS13809</name>
</gene>
<dbReference type="EMBL" id="CAXAMM010008558">
    <property type="protein sequence ID" value="CAK9017759.1"/>
    <property type="molecule type" value="Genomic_DNA"/>
</dbReference>